<dbReference type="InterPro" id="IPR016171">
    <property type="entry name" value="Vanillyl_alc_oxidase_C-sub2"/>
</dbReference>
<evidence type="ECO:0000313" key="8">
    <source>
        <dbReference type="Proteomes" id="UP000616114"/>
    </source>
</evidence>
<dbReference type="Gene3D" id="1.10.45.10">
    <property type="entry name" value="Vanillyl-alcohol Oxidase, Chain A, domain 4"/>
    <property type="match status" value="1"/>
</dbReference>
<dbReference type="Gene3D" id="3.30.70.2740">
    <property type="match status" value="1"/>
</dbReference>
<dbReference type="SUPFAM" id="SSF55103">
    <property type="entry name" value="FAD-linked oxidases, C-terminal domain"/>
    <property type="match status" value="1"/>
</dbReference>
<dbReference type="AlphaFoldDB" id="A0A8J2U0Y4"/>
<reference evidence="7" key="1">
    <citation type="journal article" date="2014" name="Int. J. Syst. Evol. Microbiol.">
        <title>Complete genome sequence of Corynebacterium casei LMG S-19264T (=DSM 44701T), isolated from a smear-ripened cheese.</title>
        <authorList>
            <consortium name="US DOE Joint Genome Institute (JGI-PGF)"/>
            <person name="Walter F."/>
            <person name="Albersmeier A."/>
            <person name="Kalinowski J."/>
            <person name="Ruckert C."/>
        </authorList>
    </citation>
    <scope>NUCLEOTIDE SEQUENCE</scope>
    <source>
        <strain evidence="7">CGMCC 1.12785</strain>
    </source>
</reference>
<keyword evidence="5" id="KW-0560">Oxidoreductase</keyword>
<comment type="caution">
    <text evidence="7">The sequence shown here is derived from an EMBL/GenBank/DDBJ whole genome shotgun (WGS) entry which is preliminary data.</text>
</comment>
<sequence length="270" mass="28589">MVEATVRLVPALPDPLTAIAVFGDEQSAAATVAAYMATGAQPSMLEFIDRMTLRLLNEFGDFGLPEDAGAMLIMQADGPPEEARAAVAGFSGVAEAQGAVEVAYSDDPEDSETFVLARRMAQPAWEKYAAAHGGGQLLDDVCLPRGAMREFCDRLAALRAESGLMITLIAHAGDGNAHPSVFFDAGDPAETAKAQDVFGEIMRIGLELGGTITGEHGIGYLKRDWLGQEIDEPARRLHLAVKEALDPRGILNPGKMLSRLDRESLAGIGG</sequence>
<accession>A0A8J2U0Y4</accession>
<dbReference type="PANTHER" id="PTHR42934:SF2">
    <property type="entry name" value="GLYCOLATE OXIDASE SUBUNIT GLCD"/>
    <property type="match status" value="1"/>
</dbReference>
<keyword evidence="3" id="KW-0285">Flavoprotein</keyword>
<dbReference type="GO" id="GO:0050660">
    <property type="term" value="F:flavin adenine dinucleotide binding"/>
    <property type="evidence" value="ECO:0007669"/>
    <property type="project" value="InterPro"/>
</dbReference>
<keyword evidence="8" id="KW-1185">Reference proteome</keyword>
<name>A0A8J2U0Y4_9MICO</name>
<organism evidence="7 8">
    <name type="scientific">Sediminivirga luteola</name>
    <dbReference type="NCBI Taxonomy" id="1774748"/>
    <lineage>
        <taxon>Bacteria</taxon>
        <taxon>Bacillati</taxon>
        <taxon>Actinomycetota</taxon>
        <taxon>Actinomycetes</taxon>
        <taxon>Micrococcales</taxon>
        <taxon>Brevibacteriaceae</taxon>
        <taxon>Sediminivirga</taxon>
    </lineage>
</organism>
<proteinExistence type="inferred from homology"/>
<feature type="domain" description="FAD-binding oxidoreductase/transferase type 4 C-terminal" evidence="6">
    <location>
        <begin position="17"/>
        <end position="256"/>
    </location>
</feature>
<dbReference type="PANTHER" id="PTHR42934">
    <property type="entry name" value="GLYCOLATE OXIDASE SUBUNIT GLCD"/>
    <property type="match status" value="1"/>
</dbReference>
<dbReference type="Pfam" id="PF02913">
    <property type="entry name" value="FAD-oxidase_C"/>
    <property type="match status" value="1"/>
</dbReference>
<evidence type="ECO:0000259" key="6">
    <source>
        <dbReference type="Pfam" id="PF02913"/>
    </source>
</evidence>
<dbReference type="EMBL" id="BMFY01000019">
    <property type="protein sequence ID" value="GGA27146.1"/>
    <property type="molecule type" value="Genomic_DNA"/>
</dbReference>
<evidence type="ECO:0000256" key="5">
    <source>
        <dbReference type="ARBA" id="ARBA00023002"/>
    </source>
</evidence>
<dbReference type="GO" id="GO:0016491">
    <property type="term" value="F:oxidoreductase activity"/>
    <property type="evidence" value="ECO:0007669"/>
    <property type="project" value="UniProtKB-KW"/>
</dbReference>
<evidence type="ECO:0000256" key="3">
    <source>
        <dbReference type="ARBA" id="ARBA00022630"/>
    </source>
</evidence>
<keyword evidence="4" id="KW-0274">FAD</keyword>
<evidence type="ECO:0000256" key="2">
    <source>
        <dbReference type="ARBA" id="ARBA00008000"/>
    </source>
</evidence>
<dbReference type="FunFam" id="3.30.70.2740:FF:000001">
    <property type="entry name" value="D-lactate dehydrogenase mitochondrial"/>
    <property type="match status" value="1"/>
</dbReference>
<dbReference type="Proteomes" id="UP000616114">
    <property type="component" value="Unassembled WGS sequence"/>
</dbReference>
<dbReference type="InterPro" id="IPR051914">
    <property type="entry name" value="FAD-linked_OxidoTrans_Type4"/>
</dbReference>
<comment type="similarity">
    <text evidence="2">Belongs to the FAD-binding oxidoreductase/transferase type 4 family.</text>
</comment>
<evidence type="ECO:0000313" key="7">
    <source>
        <dbReference type="EMBL" id="GGA27146.1"/>
    </source>
</evidence>
<dbReference type="InterPro" id="IPR016164">
    <property type="entry name" value="FAD-linked_Oxase-like_C"/>
</dbReference>
<comment type="cofactor">
    <cofactor evidence="1">
        <name>FAD</name>
        <dbReference type="ChEBI" id="CHEBI:57692"/>
    </cofactor>
</comment>
<dbReference type="FunFam" id="1.10.45.10:FF:000001">
    <property type="entry name" value="D-lactate dehydrogenase mitochondrial"/>
    <property type="match status" value="1"/>
</dbReference>
<gene>
    <name evidence="7" type="ORF">GCM10011333_32460</name>
</gene>
<reference evidence="7" key="2">
    <citation type="submission" date="2020-09" db="EMBL/GenBank/DDBJ databases">
        <authorList>
            <person name="Sun Q."/>
            <person name="Zhou Y."/>
        </authorList>
    </citation>
    <scope>NUCLEOTIDE SEQUENCE</scope>
    <source>
        <strain evidence="7">CGMCC 1.12785</strain>
    </source>
</reference>
<evidence type="ECO:0000256" key="4">
    <source>
        <dbReference type="ARBA" id="ARBA00022827"/>
    </source>
</evidence>
<evidence type="ECO:0000256" key="1">
    <source>
        <dbReference type="ARBA" id="ARBA00001974"/>
    </source>
</evidence>
<protein>
    <recommendedName>
        <fullName evidence="6">FAD-binding oxidoreductase/transferase type 4 C-terminal domain-containing protein</fullName>
    </recommendedName>
</protein>
<dbReference type="InterPro" id="IPR004113">
    <property type="entry name" value="FAD-bd_oxidored_4_C"/>
</dbReference>